<dbReference type="GO" id="GO:0009360">
    <property type="term" value="C:DNA polymerase III complex"/>
    <property type="evidence" value="ECO:0007669"/>
    <property type="project" value="InterPro"/>
</dbReference>
<keyword evidence="6 9" id="KW-0235">DNA replication</keyword>
<dbReference type="GO" id="GO:0003677">
    <property type="term" value="F:DNA binding"/>
    <property type="evidence" value="ECO:0007669"/>
    <property type="project" value="UniProtKB-UniRule"/>
</dbReference>
<dbReference type="NCBIfam" id="TIGR00663">
    <property type="entry name" value="dnan"/>
    <property type="match status" value="1"/>
</dbReference>
<dbReference type="GO" id="GO:0005737">
    <property type="term" value="C:cytoplasm"/>
    <property type="evidence" value="ECO:0007669"/>
    <property type="project" value="UniProtKB-SubCell"/>
</dbReference>
<dbReference type="Pfam" id="PF02767">
    <property type="entry name" value="DNA_pol3_beta_2"/>
    <property type="match status" value="1"/>
</dbReference>
<evidence type="ECO:0000256" key="7">
    <source>
        <dbReference type="ARBA" id="ARBA00022932"/>
    </source>
</evidence>
<evidence type="ECO:0000256" key="9">
    <source>
        <dbReference type="PIRNR" id="PIRNR000804"/>
    </source>
</evidence>
<evidence type="ECO:0000256" key="4">
    <source>
        <dbReference type="ARBA" id="ARBA00022679"/>
    </source>
</evidence>
<comment type="function">
    <text evidence="9">Confers DNA tethering and processivity to DNA polymerases and other proteins. Acts as a clamp, forming a ring around DNA (a reaction catalyzed by the clamp-loading complex) which diffuses in an ATP-independent manner freely and bidirectionally along dsDNA. Initially characterized for its ability to contact the catalytic subunit of DNA polymerase III (Pol III), a complex, multichain enzyme responsible for most of the replicative synthesis in bacteria; Pol III exhibits 3'-5' exonuclease proofreading activity. The beta chain is required for initiation of replication as well as for processivity of DNA replication.</text>
</comment>
<dbReference type="EMBL" id="PEWD01000066">
    <property type="protein sequence ID" value="PIU68589.1"/>
    <property type="molecule type" value="Genomic_DNA"/>
</dbReference>
<sequence length="380" mass="41459">MKVKILQESLNRGLGLASRIVQTHPSLPVLGNVLLEAKDNKLFLSATNLEVGMILKLKAQVLEEGKISVPARLLAEFINSLPPAEIKLELQGKTLEISTQTHRSTLNGIEAGEFPPLPQIQGEAVLKIKNTIFDTAINQVVFAAATDEGRPVLSGVLLTGEADNLVLVATDGFRLSHKIVTQKVHPLASGQLKYILPARGLLEVGRVLGEKEFLGEASEVELGLTQDQNQMIFKLSSAEISCRLLEGQFPDFKKIIPKMFVSRAILEREEISKAVKLASIFARDSANVIHFSFDPSQKKVSVDAQTKELGQSRTEIEGSLEGDPLEIAFNARFITEILAVLDSEQVSLELSGALSPAQIKAVGEQTFFHILMPIRTETGQ</sequence>
<dbReference type="PANTHER" id="PTHR30478">
    <property type="entry name" value="DNA POLYMERASE III SUBUNIT BETA"/>
    <property type="match status" value="1"/>
</dbReference>
<dbReference type="GO" id="GO:0008408">
    <property type="term" value="F:3'-5' exonuclease activity"/>
    <property type="evidence" value="ECO:0007669"/>
    <property type="project" value="InterPro"/>
</dbReference>
<dbReference type="InterPro" id="IPR022635">
    <property type="entry name" value="DNA_polIII_beta_C"/>
</dbReference>
<dbReference type="GO" id="GO:0003887">
    <property type="term" value="F:DNA-directed DNA polymerase activity"/>
    <property type="evidence" value="ECO:0007669"/>
    <property type="project" value="UniProtKB-UniRule"/>
</dbReference>
<evidence type="ECO:0000256" key="3">
    <source>
        <dbReference type="ARBA" id="ARBA00022490"/>
    </source>
</evidence>
<reference evidence="14" key="1">
    <citation type="submission" date="2017-09" db="EMBL/GenBank/DDBJ databases">
        <title>Depth-based differentiation of microbial function through sediment-hosted aquifers and enrichment of novel symbionts in the deep terrestrial subsurface.</title>
        <authorList>
            <person name="Probst A.J."/>
            <person name="Ladd B."/>
            <person name="Jarett J.K."/>
            <person name="Geller-Mcgrath D.E."/>
            <person name="Sieber C.M.K."/>
            <person name="Emerson J.B."/>
            <person name="Anantharaman K."/>
            <person name="Thomas B.C."/>
            <person name="Malmstrom R."/>
            <person name="Stieglmeier M."/>
            <person name="Klingl A."/>
            <person name="Woyke T."/>
            <person name="Ryan C.M."/>
            <person name="Banfield J.F."/>
        </authorList>
    </citation>
    <scope>NUCLEOTIDE SEQUENCE [LARGE SCALE GENOMIC DNA]</scope>
</reference>
<evidence type="ECO:0000256" key="2">
    <source>
        <dbReference type="ARBA" id="ARBA00010752"/>
    </source>
</evidence>
<dbReference type="PANTHER" id="PTHR30478:SF0">
    <property type="entry name" value="BETA SLIDING CLAMP"/>
    <property type="match status" value="1"/>
</dbReference>
<keyword evidence="4 9" id="KW-0808">Transferase</keyword>
<dbReference type="InterPro" id="IPR022637">
    <property type="entry name" value="DNA_polIII_beta_cen"/>
</dbReference>
<evidence type="ECO:0000259" key="12">
    <source>
        <dbReference type="Pfam" id="PF02768"/>
    </source>
</evidence>
<dbReference type="Pfam" id="PF00712">
    <property type="entry name" value="DNA_pol3_beta"/>
    <property type="match status" value="1"/>
</dbReference>
<feature type="domain" description="DNA polymerase III beta sliding clamp C-terminal" evidence="12">
    <location>
        <begin position="253"/>
        <end position="375"/>
    </location>
</feature>
<evidence type="ECO:0000259" key="11">
    <source>
        <dbReference type="Pfam" id="PF02767"/>
    </source>
</evidence>
<comment type="similarity">
    <text evidence="2 9">Belongs to the beta sliding clamp family.</text>
</comment>
<evidence type="ECO:0000256" key="5">
    <source>
        <dbReference type="ARBA" id="ARBA00022695"/>
    </source>
</evidence>
<feature type="domain" description="DNA polymerase III beta sliding clamp central" evidence="11">
    <location>
        <begin position="128"/>
        <end position="251"/>
    </location>
</feature>
<comment type="caution">
    <text evidence="13">The sequence shown here is derived from an EMBL/GenBank/DDBJ whole genome shotgun (WGS) entry which is preliminary data.</text>
</comment>
<name>A0A2M7AMF0_UNCKA</name>
<accession>A0A2M7AMF0</accession>
<organism evidence="13 14">
    <name type="scientific">candidate division WWE3 bacterium CG06_land_8_20_14_3_00_42_16</name>
    <dbReference type="NCBI Taxonomy" id="1975083"/>
    <lineage>
        <taxon>Bacteria</taxon>
        <taxon>Katanobacteria</taxon>
    </lineage>
</organism>
<dbReference type="Proteomes" id="UP000229916">
    <property type="component" value="Unassembled WGS sequence"/>
</dbReference>
<feature type="domain" description="DNA polymerase III beta sliding clamp N-terminal" evidence="10">
    <location>
        <begin position="1"/>
        <end position="118"/>
    </location>
</feature>
<keyword evidence="7 9" id="KW-0239">DNA-directed DNA polymerase</keyword>
<evidence type="ECO:0000256" key="1">
    <source>
        <dbReference type="ARBA" id="ARBA00004496"/>
    </source>
</evidence>
<dbReference type="Pfam" id="PF02768">
    <property type="entry name" value="DNA_pol3_beta_3"/>
    <property type="match status" value="1"/>
</dbReference>
<proteinExistence type="inferred from homology"/>
<dbReference type="CDD" id="cd00140">
    <property type="entry name" value="beta_clamp"/>
    <property type="match status" value="1"/>
</dbReference>
<comment type="subunit">
    <text evidence="9">Forms a ring-shaped head-to-tail homodimer around DNA.</text>
</comment>
<keyword evidence="3 9" id="KW-0963">Cytoplasm</keyword>
<dbReference type="Gene3D" id="3.70.10.10">
    <property type="match status" value="1"/>
</dbReference>
<dbReference type="PIRSF" id="PIRSF000804">
    <property type="entry name" value="DNA_pol_III_b"/>
    <property type="match status" value="1"/>
</dbReference>
<evidence type="ECO:0000313" key="14">
    <source>
        <dbReference type="Proteomes" id="UP000229916"/>
    </source>
</evidence>
<protein>
    <recommendedName>
        <fullName evidence="9">Beta sliding clamp</fullName>
    </recommendedName>
</protein>
<evidence type="ECO:0000313" key="13">
    <source>
        <dbReference type="EMBL" id="PIU68589.1"/>
    </source>
</evidence>
<evidence type="ECO:0000256" key="6">
    <source>
        <dbReference type="ARBA" id="ARBA00022705"/>
    </source>
</evidence>
<dbReference type="InterPro" id="IPR022634">
    <property type="entry name" value="DNA_polIII_beta_N"/>
</dbReference>
<dbReference type="SMART" id="SM00480">
    <property type="entry name" value="POL3Bc"/>
    <property type="match status" value="1"/>
</dbReference>
<dbReference type="SUPFAM" id="SSF55979">
    <property type="entry name" value="DNA clamp"/>
    <property type="match status" value="3"/>
</dbReference>
<dbReference type="GO" id="GO:0006271">
    <property type="term" value="P:DNA strand elongation involved in DNA replication"/>
    <property type="evidence" value="ECO:0007669"/>
    <property type="project" value="TreeGrafter"/>
</dbReference>
<gene>
    <name evidence="13" type="primary">dnaN</name>
    <name evidence="13" type="ORF">COS81_03370</name>
</gene>
<dbReference type="AlphaFoldDB" id="A0A2M7AMF0"/>
<evidence type="ECO:0000256" key="8">
    <source>
        <dbReference type="ARBA" id="ARBA00023125"/>
    </source>
</evidence>
<dbReference type="InterPro" id="IPR046938">
    <property type="entry name" value="DNA_clamp_sf"/>
</dbReference>
<evidence type="ECO:0000259" key="10">
    <source>
        <dbReference type="Pfam" id="PF00712"/>
    </source>
</evidence>
<keyword evidence="5 9" id="KW-0548">Nucleotidyltransferase</keyword>
<comment type="subcellular location">
    <subcellularLocation>
        <location evidence="1 9">Cytoplasm</location>
    </subcellularLocation>
</comment>
<dbReference type="Gene3D" id="3.10.150.10">
    <property type="entry name" value="DNA Polymerase III, subunit A, domain 2"/>
    <property type="match status" value="1"/>
</dbReference>
<keyword evidence="8" id="KW-0238">DNA-binding</keyword>
<dbReference type="InterPro" id="IPR001001">
    <property type="entry name" value="DNA_polIII_beta"/>
</dbReference>